<dbReference type="CDD" id="cd01347">
    <property type="entry name" value="ligand_gated_channel"/>
    <property type="match status" value="1"/>
</dbReference>
<dbReference type="Gene3D" id="2.170.130.10">
    <property type="entry name" value="TonB-dependent receptor, plug domain"/>
    <property type="match status" value="1"/>
</dbReference>
<dbReference type="Proteomes" id="UP000886752">
    <property type="component" value="Unassembled WGS sequence"/>
</dbReference>
<name>A0A9D1TQX1_9BACT</name>
<dbReference type="Pfam" id="PF07715">
    <property type="entry name" value="Plug"/>
    <property type="match status" value="1"/>
</dbReference>
<dbReference type="PANTHER" id="PTHR30069">
    <property type="entry name" value="TONB-DEPENDENT OUTER MEMBRANE RECEPTOR"/>
    <property type="match status" value="1"/>
</dbReference>
<comment type="similarity">
    <text evidence="10 11">Belongs to the TonB-dependent receptor family.</text>
</comment>
<keyword evidence="4 10" id="KW-0812">Transmembrane</keyword>
<dbReference type="InterPro" id="IPR012910">
    <property type="entry name" value="Plug_dom"/>
</dbReference>
<feature type="signal peptide" evidence="12">
    <location>
        <begin position="1"/>
        <end position="28"/>
    </location>
</feature>
<reference evidence="15" key="1">
    <citation type="journal article" date="2021" name="PeerJ">
        <title>Extensive microbial diversity within the chicken gut microbiome revealed by metagenomics and culture.</title>
        <authorList>
            <person name="Gilroy R."/>
            <person name="Ravi A."/>
            <person name="Getino M."/>
            <person name="Pursley I."/>
            <person name="Horton D.L."/>
            <person name="Alikhan N.F."/>
            <person name="Baker D."/>
            <person name="Gharbi K."/>
            <person name="Hall N."/>
            <person name="Watson M."/>
            <person name="Adriaenssens E.M."/>
            <person name="Foster-Nyarko E."/>
            <person name="Jarju S."/>
            <person name="Secka A."/>
            <person name="Antonio M."/>
            <person name="Oren A."/>
            <person name="Chaudhuri R.R."/>
            <person name="La Ragione R."/>
            <person name="Hildebrand F."/>
            <person name="Pallen M.J."/>
        </authorList>
    </citation>
    <scope>NUCLEOTIDE SEQUENCE</scope>
    <source>
        <strain evidence="15">ChiHecec2B26-446</strain>
    </source>
</reference>
<evidence type="ECO:0000259" key="13">
    <source>
        <dbReference type="Pfam" id="PF00593"/>
    </source>
</evidence>
<accession>A0A9D1TQX1</accession>
<evidence type="ECO:0000256" key="6">
    <source>
        <dbReference type="ARBA" id="ARBA00023065"/>
    </source>
</evidence>
<dbReference type="InterPro" id="IPR010917">
    <property type="entry name" value="TonB_rcpt_CS"/>
</dbReference>
<evidence type="ECO:0000256" key="5">
    <source>
        <dbReference type="ARBA" id="ARBA00022729"/>
    </source>
</evidence>
<feature type="domain" description="TonB-dependent receptor plug" evidence="14">
    <location>
        <begin position="51"/>
        <end position="161"/>
    </location>
</feature>
<dbReference type="AlphaFoldDB" id="A0A9D1TQX1"/>
<protein>
    <submittedName>
        <fullName evidence="15">TonB-dependent receptor</fullName>
    </submittedName>
</protein>
<dbReference type="GO" id="GO:0015344">
    <property type="term" value="F:siderophore uptake transmembrane transporter activity"/>
    <property type="evidence" value="ECO:0007669"/>
    <property type="project" value="TreeGrafter"/>
</dbReference>
<dbReference type="InterPro" id="IPR000531">
    <property type="entry name" value="Beta-barrel_TonB"/>
</dbReference>
<feature type="chain" id="PRO_5039414014" evidence="12">
    <location>
        <begin position="29"/>
        <end position="679"/>
    </location>
</feature>
<reference evidence="15" key="2">
    <citation type="submission" date="2021-04" db="EMBL/GenBank/DDBJ databases">
        <authorList>
            <person name="Gilroy R."/>
        </authorList>
    </citation>
    <scope>NUCLEOTIDE SEQUENCE</scope>
    <source>
        <strain evidence="15">ChiHecec2B26-446</strain>
    </source>
</reference>
<feature type="domain" description="TonB-dependent receptor-like beta-barrel" evidence="13">
    <location>
        <begin position="271"/>
        <end position="651"/>
    </location>
</feature>
<comment type="subcellular location">
    <subcellularLocation>
        <location evidence="1 10">Cell outer membrane</location>
        <topology evidence="1 10">Multi-pass membrane protein</topology>
    </subcellularLocation>
</comment>
<keyword evidence="8 10" id="KW-0472">Membrane</keyword>
<proteinExistence type="inferred from homology"/>
<keyword evidence="3 10" id="KW-1134">Transmembrane beta strand</keyword>
<dbReference type="EMBL" id="DXHV01000063">
    <property type="protein sequence ID" value="HIW00876.1"/>
    <property type="molecule type" value="Genomic_DNA"/>
</dbReference>
<evidence type="ECO:0000256" key="11">
    <source>
        <dbReference type="RuleBase" id="RU003357"/>
    </source>
</evidence>
<dbReference type="SUPFAM" id="SSF56935">
    <property type="entry name" value="Porins"/>
    <property type="match status" value="1"/>
</dbReference>
<evidence type="ECO:0000256" key="4">
    <source>
        <dbReference type="ARBA" id="ARBA00022692"/>
    </source>
</evidence>
<dbReference type="GO" id="GO:0009279">
    <property type="term" value="C:cell outer membrane"/>
    <property type="evidence" value="ECO:0007669"/>
    <property type="project" value="UniProtKB-SubCell"/>
</dbReference>
<dbReference type="PROSITE" id="PS01156">
    <property type="entry name" value="TONB_DEPENDENT_REC_2"/>
    <property type="match status" value="1"/>
</dbReference>
<sequence length="679" mass="75090">MALTHRQRKKLAFCLALMLVLSPFCTSAARGEDVVTTSDVVVTASGYEQDIREAPATISVITRQEMENKSINSLADALRSVPGVAMIGGDTGSISIRGMQSDHVLILVDGRRQNTSSSTVKGGIDSGLTTNWMPPVSAIDRIEVVRGPMSTLYGSDALGGVINIITRKYSEKWSGSFTTDATIREEPGGNQFGGDLYVSGPIIKDKLGIQVWGKAMTRDEADEIDGMPRHRKLDGTAKLWFTPIDGQEFMFSYVNARQIMNQTAGKNLAEGSANKYSFYDRQEYGFNYSGELPKGKLEVGTYLEEVQSFGSSTGTPFLTNWTVDAKYNVELGPVNLVVGGQHRYQKLNDPDGYYSTLTSPGQSTDGGKVETMEEALFLEAEWFVVDNFSLTGGVRYTYNQDFGGYWTPRGYAVWNFLPNWTIKGGVAMGYKSPTAAQLDPSFGLPQRNGSITRGNPDLKPELSTNYELGLYYHDDKLRANVTGFYTFYKNKIANTGSRGFQGPDGEIIMDPANPEHPLSIYYNINGARLGGIEASISYDFTPSLTATANYTYTYSRIDNASDNPYDFKYASAEGARLVATPEHMANLTVDWKPLDNLSTFAKLAYRGKEEYMNWGQGGSLQHNSEDMVTIDFGLTYEIVDGLKVSGAVYNVTNAKRSNDDSYTYPEDGRRYWFQVAWEF</sequence>
<keyword evidence="6" id="KW-0406">Ion transport</keyword>
<evidence type="ECO:0000256" key="1">
    <source>
        <dbReference type="ARBA" id="ARBA00004571"/>
    </source>
</evidence>
<evidence type="ECO:0000313" key="16">
    <source>
        <dbReference type="Proteomes" id="UP000886752"/>
    </source>
</evidence>
<dbReference type="GO" id="GO:0044718">
    <property type="term" value="P:siderophore transmembrane transport"/>
    <property type="evidence" value="ECO:0007669"/>
    <property type="project" value="TreeGrafter"/>
</dbReference>
<keyword evidence="15" id="KW-0675">Receptor</keyword>
<dbReference type="InterPro" id="IPR037066">
    <property type="entry name" value="Plug_dom_sf"/>
</dbReference>
<dbReference type="InterPro" id="IPR036942">
    <property type="entry name" value="Beta-barrel_TonB_sf"/>
</dbReference>
<dbReference type="Gene3D" id="2.40.170.20">
    <property type="entry name" value="TonB-dependent receptor, beta-barrel domain"/>
    <property type="match status" value="1"/>
</dbReference>
<comment type="caution">
    <text evidence="15">The sequence shown here is derived from an EMBL/GenBank/DDBJ whole genome shotgun (WGS) entry which is preliminary data.</text>
</comment>
<dbReference type="InterPro" id="IPR039426">
    <property type="entry name" value="TonB-dep_rcpt-like"/>
</dbReference>
<keyword evidence="7 11" id="KW-0798">TonB box</keyword>
<evidence type="ECO:0000256" key="2">
    <source>
        <dbReference type="ARBA" id="ARBA00022448"/>
    </source>
</evidence>
<evidence type="ECO:0000256" key="7">
    <source>
        <dbReference type="ARBA" id="ARBA00023077"/>
    </source>
</evidence>
<keyword evidence="5 12" id="KW-0732">Signal</keyword>
<evidence type="ECO:0000256" key="10">
    <source>
        <dbReference type="PROSITE-ProRule" id="PRU01360"/>
    </source>
</evidence>
<evidence type="ECO:0000256" key="8">
    <source>
        <dbReference type="ARBA" id="ARBA00023136"/>
    </source>
</evidence>
<organism evidence="15 16">
    <name type="scientific">Candidatus Desulfovibrio intestinipullorum</name>
    <dbReference type="NCBI Taxonomy" id="2838536"/>
    <lineage>
        <taxon>Bacteria</taxon>
        <taxon>Pseudomonadati</taxon>
        <taxon>Thermodesulfobacteriota</taxon>
        <taxon>Desulfovibrionia</taxon>
        <taxon>Desulfovibrionales</taxon>
        <taxon>Desulfovibrionaceae</taxon>
        <taxon>Desulfovibrio</taxon>
    </lineage>
</organism>
<evidence type="ECO:0000313" key="15">
    <source>
        <dbReference type="EMBL" id="HIW00876.1"/>
    </source>
</evidence>
<dbReference type="Pfam" id="PF00593">
    <property type="entry name" value="TonB_dep_Rec_b-barrel"/>
    <property type="match status" value="1"/>
</dbReference>
<gene>
    <name evidence="15" type="ORF">H9894_06770</name>
</gene>
<dbReference type="PANTHER" id="PTHR30069:SF53">
    <property type="entry name" value="COLICIN I RECEPTOR-RELATED"/>
    <property type="match status" value="1"/>
</dbReference>
<dbReference type="PROSITE" id="PS52016">
    <property type="entry name" value="TONB_DEPENDENT_REC_3"/>
    <property type="match status" value="1"/>
</dbReference>
<evidence type="ECO:0000256" key="3">
    <source>
        <dbReference type="ARBA" id="ARBA00022452"/>
    </source>
</evidence>
<evidence type="ECO:0000259" key="14">
    <source>
        <dbReference type="Pfam" id="PF07715"/>
    </source>
</evidence>
<evidence type="ECO:0000256" key="9">
    <source>
        <dbReference type="ARBA" id="ARBA00023237"/>
    </source>
</evidence>
<keyword evidence="2 10" id="KW-0813">Transport</keyword>
<keyword evidence="9 10" id="KW-0998">Cell outer membrane</keyword>
<evidence type="ECO:0000256" key="12">
    <source>
        <dbReference type="SAM" id="SignalP"/>
    </source>
</evidence>